<proteinExistence type="predicted"/>
<name>A0A0E9XLM1_ANGAN</name>
<reference evidence="1" key="1">
    <citation type="submission" date="2014-11" db="EMBL/GenBank/DDBJ databases">
        <authorList>
            <person name="Amaro Gonzalez C."/>
        </authorList>
    </citation>
    <scope>NUCLEOTIDE SEQUENCE</scope>
</reference>
<protein>
    <submittedName>
        <fullName evidence="1">Uncharacterized protein</fullName>
    </submittedName>
</protein>
<dbReference type="EMBL" id="GBXM01005013">
    <property type="protein sequence ID" value="JAI03565.1"/>
    <property type="molecule type" value="Transcribed_RNA"/>
</dbReference>
<accession>A0A0E9XLM1</accession>
<sequence>MQESSVSGWLMSRFSRECVSYQVHV</sequence>
<evidence type="ECO:0000313" key="1">
    <source>
        <dbReference type="EMBL" id="JAI03565.1"/>
    </source>
</evidence>
<dbReference type="AlphaFoldDB" id="A0A0E9XLM1"/>
<organism evidence="1">
    <name type="scientific">Anguilla anguilla</name>
    <name type="common">European freshwater eel</name>
    <name type="synonym">Muraena anguilla</name>
    <dbReference type="NCBI Taxonomy" id="7936"/>
    <lineage>
        <taxon>Eukaryota</taxon>
        <taxon>Metazoa</taxon>
        <taxon>Chordata</taxon>
        <taxon>Craniata</taxon>
        <taxon>Vertebrata</taxon>
        <taxon>Euteleostomi</taxon>
        <taxon>Actinopterygii</taxon>
        <taxon>Neopterygii</taxon>
        <taxon>Teleostei</taxon>
        <taxon>Anguilliformes</taxon>
        <taxon>Anguillidae</taxon>
        <taxon>Anguilla</taxon>
    </lineage>
</organism>
<reference evidence="1" key="2">
    <citation type="journal article" date="2015" name="Fish Shellfish Immunol.">
        <title>Early steps in the European eel (Anguilla anguilla)-Vibrio vulnificus interaction in the gills: Role of the RtxA13 toxin.</title>
        <authorList>
            <person name="Callol A."/>
            <person name="Pajuelo D."/>
            <person name="Ebbesson L."/>
            <person name="Teles M."/>
            <person name="MacKenzie S."/>
            <person name="Amaro C."/>
        </authorList>
    </citation>
    <scope>NUCLEOTIDE SEQUENCE</scope>
</reference>